<name>A0AA38FZZ6_TAXCH</name>
<protein>
    <submittedName>
        <fullName evidence="2">Uncharacterized protein</fullName>
    </submittedName>
</protein>
<dbReference type="Proteomes" id="UP000824469">
    <property type="component" value="Unassembled WGS sequence"/>
</dbReference>
<dbReference type="EMBL" id="JAHRHJ020000006">
    <property type="protein sequence ID" value="KAH9313240.1"/>
    <property type="molecule type" value="Genomic_DNA"/>
</dbReference>
<gene>
    <name evidence="2" type="ORF">KI387_028275</name>
</gene>
<keyword evidence="3" id="KW-1185">Reference proteome</keyword>
<proteinExistence type="predicted"/>
<accession>A0AA38FZZ6</accession>
<evidence type="ECO:0000313" key="2">
    <source>
        <dbReference type="EMBL" id="KAH9313240.1"/>
    </source>
</evidence>
<comment type="caution">
    <text evidence="2">The sequence shown here is derived from an EMBL/GenBank/DDBJ whole genome shotgun (WGS) entry which is preliminary data.</text>
</comment>
<feature type="non-terminal residue" evidence="2">
    <location>
        <position position="107"/>
    </location>
</feature>
<organism evidence="2 3">
    <name type="scientific">Taxus chinensis</name>
    <name type="common">Chinese yew</name>
    <name type="synonym">Taxus wallichiana var. chinensis</name>
    <dbReference type="NCBI Taxonomy" id="29808"/>
    <lineage>
        <taxon>Eukaryota</taxon>
        <taxon>Viridiplantae</taxon>
        <taxon>Streptophyta</taxon>
        <taxon>Embryophyta</taxon>
        <taxon>Tracheophyta</taxon>
        <taxon>Spermatophyta</taxon>
        <taxon>Pinopsida</taxon>
        <taxon>Pinidae</taxon>
        <taxon>Conifers II</taxon>
        <taxon>Cupressales</taxon>
        <taxon>Taxaceae</taxon>
        <taxon>Taxus</taxon>
    </lineage>
</organism>
<evidence type="ECO:0000313" key="3">
    <source>
        <dbReference type="Proteomes" id="UP000824469"/>
    </source>
</evidence>
<feature type="compositionally biased region" description="Basic residues" evidence="1">
    <location>
        <begin position="76"/>
        <end position="85"/>
    </location>
</feature>
<dbReference type="AlphaFoldDB" id="A0AA38FZZ6"/>
<feature type="compositionally biased region" description="Basic and acidic residues" evidence="1">
    <location>
        <begin position="86"/>
        <end position="107"/>
    </location>
</feature>
<evidence type="ECO:0000256" key="1">
    <source>
        <dbReference type="SAM" id="MobiDB-lite"/>
    </source>
</evidence>
<sequence length="107" mass="12652">RYRQAEDGEIKEAQIPDIPLVHRMGARHRVSTEEMVRPRRTKWAHDIECRQRKWCAQGAQNGRTTQSVDRGNGVPKAHRMGTRHRVSTEEMVRPRRTEWAHDTECRQ</sequence>
<feature type="non-terminal residue" evidence="2">
    <location>
        <position position="1"/>
    </location>
</feature>
<feature type="region of interest" description="Disordered" evidence="1">
    <location>
        <begin position="58"/>
        <end position="107"/>
    </location>
</feature>
<reference evidence="2 3" key="1">
    <citation type="journal article" date="2021" name="Nat. Plants">
        <title>The Taxus genome provides insights into paclitaxel biosynthesis.</title>
        <authorList>
            <person name="Xiong X."/>
            <person name="Gou J."/>
            <person name="Liao Q."/>
            <person name="Li Y."/>
            <person name="Zhou Q."/>
            <person name="Bi G."/>
            <person name="Li C."/>
            <person name="Du R."/>
            <person name="Wang X."/>
            <person name="Sun T."/>
            <person name="Guo L."/>
            <person name="Liang H."/>
            <person name="Lu P."/>
            <person name="Wu Y."/>
            <person name="Zhang Z."/>
            <person name="Ro D.K."/>
            <person name="Shang Y."/>
            <person name="Huang S."/>
            <person name="Yan J."/>
        </authorList>
    </citation>
    <scope>NUCLEOTIDE SEQUENCE [LARGE SCALE GENOMIC DNA]</scope>
    <source>
        <strain evidence="2">Ta-2019</strain>
    </source>
</reference>
<feature type="compositionally biased region" description="Polar residues" evidence="1">
    <location>
        <begin position="58"/>
        <end position="69"/>
    </location>
</feature>